<reference evidence="1 2" key="1">
    <citation type="journal article" date="2013" name="Antonie Van Leeuwenhoek">
        <title>Echinimonas agarilytica gen. nov., sp. nov., a new gammaproteobacterium isolated from the sea urchin Strongylocentrotus intermedius.</title>
        <authorList>
            <person name="Nedashkovskaya O.I."/>
            <person name="Stenkova A.M."/>
            <person name="Zhukova N.V."/>
            <person name="Van Trappen S."/>
            <person name="Lee J.S."/>
            <person name="Kim S.B."/>
        </authorList>
    </citation>
    <scope>NUCLEOTIDE SEQUENCE [LARGE SCALE GENOMIC DNA]</scope>
    <source>
        <strain evidence="1 2">KMM 6351</strain>
    </source>
</reference>
<gene>
    <name evidence="1" type="ORF">NAF29_02635</name>
</gene>
<evidence type="ECO:0000313" key="2">
    <source>
        <dbReference type="Proteomes" id="UP001165393"/>
    </source>
</evidence>
<dbReference type="EMBL" id="JAMQGP010000001">
    <property type="protein sequence ID" value="MCM2678567.1"/>
    <property type="molecule type" value="Genomic_DNA"/>
</dbReference>
<accession>A0AA41W491</accession>
<dbReference type="AlphaFoldDB" id="A0AA41W491"/>
<comment type="caution">
    <text evidence="1">The sequence shown here is derived from an EMBL/GenBank/DDBJ whole genome shotgun (WGS) entry which is preliminary data.</text>
</comment>
<organism evidence="1 2">
    <name type="scientific">Echinimonas agarilytica</name>
    <dbReference type="NCBI Taxonomy" id="1215918"/>
    <lineage>
        <taxon>Bacteria</taxon>
        <taxon>Pseudomonadati</taxon>
        <taxon>Pseudomonadota</taxon>
        <taxon>Gammaproteobacteria</taxon>
        <taxon>Alteromonadales</taxon>
        <taxon>Echinimonadaceae</taxon>
        <taxon>Echinimonas</taxon>
    </lineage>
</organism>
<proteinExistence type="predicted"/>
<dbReference type="RefSeq" id="WP_251259930.1">
    <property type="nucleotide sequence ID" value="NZ_JAMQGP010000001.1"/>
</dbReference>
<protein>
    <recommendedName>
        <fullName evidence="3">Polysaccharide lyase</fullName>
    </recommendedName>
</protein>
<sequence length="311" mass="35131">MNRNTLFFITSPILALSCGGGGSSTLLENPPPTIVAPPTISPTPEQDYETVYEAQLDSDGLGLGMPPYTIIRNAFGSNSIEAPDVFSGDHQTIEHIVEDYDDVVGHHFLFVAHRDEDGNKGEFIDRQRNEIKIYGSSYEALKGFENSIFEYTWRFKAAANLELSTKFTHFFQLKAVGGDDQQPIITISGAERSGLDGIEVRYSPLVSTEILDRNAWSEVAGEWLEVFCRAKYSDFGKLELEVKRMRDQTTILSVKQTEIDLWRGTESGHFVRPKWGIYRSVVETRNLRAEEEHVRFANFVVREVKPIAIDE</sequence>
<dbReference type="Proteomes" id="UP001165393">
    <property type="component" value="Unassembled WGS sequence"/>
</dbReference>
<keyword evidence="2" id="KW-1185">Reference proteome</keyword>
<evidence type="ECO:0000313" key="1">
    <source>
        <dbReference type="EMBL" id="MCM2678567.1"/>
    </source>
</evidence>
<dbReference type="PROSITE" id="PS51257">
    <property type="entry name" value="PROKAR_LIPOPROTEIN"/>
    <property type="match status" value="1"/>
</dbReference>
<evidence type="ECO:0008006" key="3">
    <source>
        <dbReference type="Google" id="ProtNLM"/>
    </source>
</evidence>
<name>A0AA41W491_9GAMM</name>